<evidence type="ECO:0000313" key="8">
    <source>
        <dbReference type="EMBL" id="CAG5118348.1"/>
    </source>
</evidence>
<accession>A0A8S3YPI1</accession>
<feature type="non-terminal residue" evidence="8">
    <location>
        <position position="1"/>
    </location>
</feature>
<evidence type="ECO:0000259" key="7">
    <source>
        <dbReference type="PROSITE" id="PS50004"/>
    </source>
</evidence>
<evidence type="ECO:0000256" key="2">
    <source>
        <dbReference type="ARBA" id="ARBA00022692"/>
    </source>
</evidence>
<evidence type="ECO:0000256" key="3">
    <source>
        <dbReference type="ARBA" id="ARBA00022737"/>
    </source>
</evidence>
<comment type="subcellular location">
    <subcellularLocation>
        <location evidence="1">Membrane</location>
        <topology evidence="1">Single-pass membrane protein</topology>
    </subcellularLocation>
</comment>
<feature type="non-terminal residue" evidence="8">
    <location>
        <position position="124"/>
    </location>
</feature>
<feature type="compositionally biased region" description="Pro residues" evidence="6">
    <location>
        <begin position="49"/>
        <end position="60"/>
    </location>
</feature>
<evidence type="ECO:0000256" key="1">
    <source>
        <dbReference type="ARBA" id="ARBA00004167"/>
    </source>
</evidence>
<keyword evidence="4" id="KW-1133">Transmembrane helix</keyword>
<dbReference type="InterPro" id="IPR000008">
    <property type="entry name" value="C2_dom"/>
</dbReference>
<dbReference type="EMBL" id="CAJHNH020000539">
    <property type="protein sequence ID" value="CAG5118348.1"/>
    <property type="molecule type" value="Genomic_DNA"/>
</dbReference>
<dbReference type="Gene3D" id="2.60.40.150">
    <property type="entry name" value="C2 domain"/>
    <property type="match status" value="1"/>
</dbReference>
<dbReference type="SUPFAM" id="SSF49562">
    <property type="entry name" value="C2 domain (Calcium/lipid-binding domain, CaLB)"/>
    <property type="match status" value="1"/>
</dbReference>
<sequence>ILPAELENSNNFQGFTDFCHTLPLSRGKEDDEEEDNISGEFKGSFRVYPLPPDPNEPMPPRIFETLPPSDPEECLVRIYIIQATDLQPSDPNGLADPYLEVELGKTKMNTRDEYVPNSINPMFG</sequence>
<feature type="domain" description="C2" evidence="7">
    <location>
        <begin position="57"/>
        <end position="124"/>
    </location>
</feature>
<keyword evidence="3" id="KW-0677">Repeat</keyword>
<evidence type="ECO:0000313" key="9">
    <source>
        <dbReference type="Proteomes" id="UP000678393"/>
    </source>
</evidence>
<evidence type="ECO:0000256" key="5">
    <source>
        <dbReference type="ARBA" id="ARBA00023136"/>
    </source>
</evidence>
<name>A0A8S3YPI1_9EUPU</name>
<keyword evidence="5" id="KW-0472">Membrane</keyword>
<feature type="region of interest" description="Disordered" evidence="6">
    <location>
        <begin position="25"/>
        <end position="60"/>
    </location>
</feature>
<protein>
    <recommendedName>
        <fullName evidence="7">C2 domain-containing protein</fullName>
    </recommendedName>
</protein>
<proteinExistence type="predicted"/>
<comment type="caution">
    <text evidence="8">The sequence shown here is derived from an EMBL/GenBank/DDBJ whole genome shotgun (WGS) entry which is preliminary data.</text>
</comment>
<gene>
    <name evidence="8" type="ORF">CUNI_LOCUS3906</name>
</gene>
<dbReference type="PROSITE" id="PS50004">
    <property type="entry name" value="C2"/>
    <property type="match status" value="1"/>
</dbReference>
<dbReference type="OrthoDB" id="6124477at2759"/>
<dbReference type="GO" id="GO:0007009">
    <property type="term" value="P:plasma membrane organization"/>
    <property type="evidence" value="ECO:0007669"/>
    <property type="project" value="TreeGrafter"/>
</dbReference>
<reference evidence="8" key="1">
    <citation type="submission" date="2021-04" db="EMBL/GenBank/DDBJ databases">
        <authorList>
            <consortium name="Molecular Ecology Group"/>
        </authorList>
    </citation>
    <scope>NUCLEOTIDE SEQUENCE</scope>
</reference>
<keyword evidence="9" id="KW-1185">Reference proteome</keyword>
<dbReference type="AlphaFoldDB" id="A0A8S3YPI1"/>
<dbReference type="Proteomes" id="UP000678393">
    <property type="component" value="Unassembled WGS sequence"/>
</dbReference>
<dbReference type="PANTHER" id="PTHR12546:SF33">
    <property type="entry name" value="SPERM VESICLE FUSION PROTEIN FER-1"/>
    <property type="match status" value="1"/>
</dbReference>
<dbReference type="InterPro" id="IPR037721">
    <property type="entry name" value="Ferlin"/>
</dbReference>
<evidence type="ECO:0000256" key="6">
    <source>
        <dbReference type="SAM" id="MobiDB-lite"/>
    </source>
</evidence>
<organism evidence="8 9">
    <name type="scientific">Candidula unifasciata</name>
    <dbReference type="NCBI Taxonomy" id="100452"/>
    <lineage>
        <taxon>Eukaryota</taxon>
        <taxon>Metazoa</taxon>
        <taxon>Spiralia</taxon>
        <taxon>Lophotrochozoa</taxon>
        <taxon>Mollusca</taxon>
        <taxon>Gastropoda</taxon>
        <taxon>Heterobranchia</taxon>
        <taxon>Euthyneura</taxon>
        <taxon>Panpulmonata</taxon>
        <taxon>Eupulmonata</taxon>
        <taxon>Stylommatophora</taxon>
        <taxon>Helicina</taxon>
        <taxon>Helicoidea</taxon>
        <taxon>Geomitridae</taxon>
        <taxon>Candidula</taxon>
    </lineage>
</organism>
<dbReference type="InterPro" id="IPR035892">
    <property type="entry name" value="C2_domain_sf"/>
</dbReference>
<dbReference type="GO" id="GO:0061025">
    <property type="term" value="P:membrane fusion"/>
    <property type="evidence" value="ECO:0007669"/>
    <property type="project" value="TreeGrafter"/>
</dbReference>
<dbReference type="GO" id="GO:0016020">
    <property type="term" value="C:membrane"/>
    <property type="evidence" value="ECO:0007669"/>
    <property type="project" value="UniProtKB-SubCell"/>
</dbReference>
<keyword evidence="2" id="KW-0812">Transmembrane</keyword>
<dbReference type="Pfam" id="PF00168">
    <property type="entry name" value="C2"/>
    <property type="match status" value="1"/>
</dbReference>
<dbReference type="PANTHER" id="PTHR12546">
    <property type="entry name" value="FER-1-LIKE"/>
    <property type="match status" value="1"/>
</dbReference>
<evidence type="ECO:0000256" key="4">
    <source>
        <dbReference type="ARBA" id="ARBA00022989"/>
    </source>
</evidence>